<keyword evidence="7" id="KW-1185">Reference proteome</keyword>
<protein>
    <submittedName>
        <fullName evidence="6">AcrR family transcriptional regulator</fullName>
    </submittedName>
</protein>
<keyword evidence="2 4" id="KW-0238">DNA-binding</keyword>
<gene>
    <name evidence="6" type="ORF">BJ958_000823</name>
</gene>
<evidence type="ECO:0000259" key="5">
    <source>
        <dbReference type="PROSITE" id="PS50977"/>
    </source>
</evidence>
<dbReference type="EMBL" id="JACCBF010000001">
    <property type="protein sequence ID" value="NYD29277.1"/>
    <property type="molecule type" value="Genomic_DNA"/>
</dbReference>
<dbReference type="AlphaFoldDB" id="A0A852R8I4"/>
<dbReference type="PROSITE" id="PS50977">
    <property type="entry name" value="HTH_TETR_2"/>
    <property type="match status" value="1"/>
</dbReference>
<sequence>MTAGASRPGPRTDVDVRARLLDTAEELFAANGVGTDSLRAIGRAAGVSSAGVLYHFPRRQDLVDAVVARRGEPLTRSMRSGLAALVERTEPVTTRDVVDAVLLPMVAMIAADPKAGLSWMKLITQLANHRAAAWADLDDGEPSASELFHAAAVRALRDYESTAVRFRLGIAMFSMLASLAGADQGKPEGKIGPAGLDPVFVDELARFTAAGLAAER</sequence>
<evidence type="ECO:0000313" key="7">
    <source>
        <dbReference type="Proteomes" id="UP000582231"/>
    </source>
</evidence>
<dbReference type="GO" id="GO:0000976">
    <property type="term" value="F:transcription cis-regulatory region binding"/>
    <property type="evidence" value="ECO:0007669"/>
    <property type="project" value="TreeGrafter"/>
</dbReference>
<comment type="caution">
    <text evidence="6">The sequence shown here is derived from an EMBL/GenBank/DDBJ whole genome shotgun (WGS) entry which is preliminary data.</text>
</comment>
<keyword evidence="3" id="KW-0804">Transcription</keyword>
<dbReference type="InterPro" id="IPR050109">
    <property type="entry name" value="HTH-type_TetR-like_transc_reg"/>
</dbReference>
<evidence type="ECO:0000256" key="1">
    <source>
        <dbReference type="ARBA" id="ARBA00023015"/>
    </source>
</evidence>
<dbReference type="Proteomes" id="UP000582231">
    <property type="component" value="Unassembled WGS sequence"/>
</dbReference>
<dbReference type="InterPro" id="IPR001647">
    <property type="entry name" value="HTH_TetR"/>
</dbReference>
<evidence type="ECO:0000256" key="4">
    <source>
        <dbReference type="PROSITE-ProRule" id="PRU00335"/>
    </source>
</evidence>
<evidence type="ECO:0000313" key="6">
    <source>
        <dbReference type="EMBL" id="NYD29277.1"/>
    </source>
</evidence>
<accession>A0A852R8I4</accession>
<dbReference type="SUPFAM" id="SSF46689">
    <property type="entry name" value="Homeodomain-like"/>
    <property type="match status" value="1"/>
</dbReference>
<dbReference type="RefSeq" id="WP_179725671.1">
    <property type="nucleotide sequence ID" value="NZ_BAABEF010000001.1"/>
</dbReference>
<organism evidence="6 7">
    <name type="scientific">Nocardioides kongjuensis</name>
    <dbReference type="NCBI Taxonomy" id="349522"/>
    <lineage>
        <taxon>Bacteria</taxon>
        <taxon>Bacillati</taxon>
        <taxon>Actinomycetota</taxon>
        <taxon>Actinomycetes</taxon>
        <taxon>Propionibacteriales</taxon>
        <taxon>Nocardioidaceae</taxon>
        <taxon>Nocardioides</taxon>
    </lineage>
</organism>
<reference evidence="6 7" key="1">
    <citation type="submission" date="2020-07" db="EMBL/GenBank/DDBJ databases">
        <title>Sequencing the genomes of 1000 actinobacteria strains.</title>
        <authorList>
            <person name="Klenk H.-P."/>
        </authorList>
    </citation>
    <scope>NUCLEOTIDE SEQUENCE [LARGE SCALE GENOMIC DNA]</scope>
    <source>
        <strain evidence="6 7">DSM 19082</strain>
    </source>
</reference>
<dbReference type="Gene3D" id="1.10.357.10">
    <property type="entry name" value="Tetracycline Repressor, domain 2"/>
    <property type="match status" value="1"/>
</dbReference>
<dbReference type="PANTHER" id="PTHR30055">
    <property type="entry name" value="HTH-TYPE TRANSCRIPTIONAL REGULATOR RUTR"/>
    <property type="match status" value="1"/>
</dbReference>
<evidence type="ECO:0000256" key="2">
    <source>
        <dbReference type="ARBA" id="ARBA00023125"/>
    </source>
</evidence>
<dbReference type="PANTHER" id="PTHR30055:SF234">
    <property type="entry name" value="HTH-TYPE TRANSCRIPTIONAL REGULATOR BETI"/>
    <property type="match status" value="1"/>
</dbReference>
<dbReference type="InterPro" id="IPR009057">
    <property type="entry name" value="Homeodomain-like_sf"/>
</dbReference>
<proteinExistence type="predicted"/>
<name>A0A852R8I4_9ACTN</name>
<evidence type="ECO:0000256" key="3">
    <source>
        <dbReference type="ARBA" id="ARBA00023163"/>
    </source>
</evidence>
<feature type="domain" description="HTH tetR-type" evidence="5">
    <location>
        <begin position="14"/>
        <end position="74"/>
    </location>
</feature>
<dbReference type="PRINTS" id="PR00455">
    <property type="entry name" value="HTHTETR"/>
</dbReference>
<feature type="DNA-binding region" description="H-T-H motif" evidence="4">
    <location>
        <begin position="37"/>
        <end position="56"/>
    </location>
</feature>
<keyword evidence="1" id="KW-0805">Transcription regulation</keyword>
<dbReference type="GO" id="GO:0003700">
    <property type="term" value="F:DNA-binding transcription factor activity"/>
    <property type="evidence" value="ECO:0007669"/>
    <property type="project" value="TreeGrafter"/>
</dbReference>
<dbReference type="Pfam" id="PF00440">
    <property type="entry name" value="TetR_N"/>
    <property type="match status" value="1"/>
</dbReference>